<dbReference type="RefSeq" id="WP_349960341.1">
    <property type="nucleotide sequence ID" value="NZ_CP157961.1"/>
</dbReference>
<evidence type="ECO:0000259" key="2">
    <source>
        <dbReference type="Pfam" id="PF01757"/>
    </source>
</evidence>
<feature type="transmembrane region" description="Helical" evidence="1">
    <location>
        <begin position="165"/>
        <end position="185"/>
    </location>
</feature>
<dbReference type="InterPro" id="IPR002656">
    <property type="entry name" value="Acyl_transf_3_dom"/>
</dbReference>
<keyword evidence="1" id="KW-0472">Membrane</keyword>
<dbReference type="PANTHER" id="PTHR36927:SF3">
    <property type="entry name" value="GLUCANS BIOSYNTHESIS PROTEIN C"/>
    <property type="match status" value="1"/>
</dbReference>
<feature type="transmembrane region" description="Helical" evidence="1">
    <location>
        <begin position="38"/>
        <end position="56"/>
    </location>
</feature>
<feature type="transmembrane region" description="Helical" evidence="1">
    <location>
        <begin position="232"/>
        <end position="250"/>
    </location>
</feature>
<sequence>MLLIVYHVSLMYNSRTFLLKAPDSSSAFDVIHLLTHPWRMTLLFFISGAVTGMLLVKRPPGALRSARTRQLLLPFLVGMLFLIPPQIYVFLNAKMGVHISLLQVFWAYVTLTPVPLPGGEQTLLAGMQHLWYLLYLWSYTVIVTLAVAVWPSLLPYMGDRLAPWFTGKWVLIMPAVLFILLRFVLRPIFPPSLEFLTDWYNHAVYMAAFLMGAVMATRDDCWDAIVNMRRPALILTVACALALVCLFPSLPSSDPDVWRLSVGRMLGGTFQWCAIVAILGYARIWCRSENAVVRYLNRAVLTYYVLHQTVMLLIAYELDRLGLLSAASFVPIAIATLAICAVVYELKLRLESAANAIFRPHAA</sequence>
<keyword evidence="1" id="KW-1133">Transmembrane helix</keyword>
<keyword evidence="3" id="KW-0614">Plasmid</keyword>
<feature type="transmembrane region" description="Helical" evidence="1">
    <location>
        <begin position="322"/>
        <end position="344"/>
    </location>
</feature>
<accession>A0AAU7S093</accession>
<evidence type="ECO:0000313" key="3">
    <source>
        <dbReference type="EMBL" id="XBT95904.1"/>
    </source>
</evidence>
<keyword evidence="3" id="KW-0808">Transferase</keyword>
<dbReference type="Pfam" id="PF01757">
    <property type="entry name" value="Acyl_transf_3"/>
    <property type="match status" value="1"/>
</dbReference>
<feature type="domain" description="Acyltransferase 3" evidence="2">
    <location>
        <begin position="2"/>
        <end position="344"/>
    </location>
</feature>
<proteinExistence type="predicted"/>
<keyword evidence="1" id="KW-0812">Transmembrane</keyword>
<feature type="transmembrane region" description="Helical" evidence="1">
    <location>
        <begin position="71"/>
        <end position="91"/>
    </location>
</feature>
<feature type="transmembrane region" description="Helical" evidence="1">
    <location>
        <begin position="296"/>
        <end position="316"/>
    </location>
</feature>
<dbReference type="AlphaFoldDB" id="A0AAU7S093"/>
<dbReference type="PANTHER" id="PTHR36927">
    <property type="entry name" value="BLR4337 PROTEIN"/>
    <property type="match status" value="1"/>
</dbReference>
<feature type="transmembrane region" description="Helical" evidence="1">
    <location>
        <begin position="130"/>
        <end position="153"/>
    </location>
</feature>
<dbReference type="InterPro" id="IPR050623">
    <property type="entry name" value="Glucan_succinyl_AcylTrfase"/>
</dbReference>
<reference evidence="3" key="1">
    <citation type="submission" date="2024-06" db="EMBL/GenBank/DDBJ databases">
        <authorList>
            <person name="Li T."/>
            <person name="Gao R."/>
        </authorList>
    </citation>
    <scope>NUCLEOTIDE SEQUENCE</scope>
    <source>
        <strain evidence="3">ZPR3</strain>
        <plasmid evidence="3">unnamed1</plasmid>
    </source>
</reference>
<organism evidence="3">
    <name type="scientific">Rhizobium sp. ZPR3</name>
    <dbReference type="NCBI Taxonomy" id="3158967"/>
    <lineage>
        <taxon>Bacteria</taxon>
        <taxon>Pseudomonadati</taxon>
        <taxon>Pseudomonadota</taxon>
        <taxon>Alphaproteobacteria</taxon>
        <taxon>Hyphomicrobiales</taxon>
        <taxon>Rhizobiaceae</taxon>
        <taxon>Rhizobium/Agrobacterium group</taxon>
        <taxon>Rhizobium</taxon>
    </lineage>
</organism>
<protein>
    <submittedName>
        <fullName evidence="3">Acyltransferase family protein</fullName>
    </submittedName>
</protein>
<dbReference type="GO" id="GO:0016747">
    <property type="term" value="F:acyltransferase activity, transferring groups other than amino-acyl groups"/>
    <property type="evidence" value="ECO:0007669"/>
    <property type="project" value="InterPro"/>
</dbReference>
<evidence type="ECO:0000256" key="1">
    <source>
        <dbReference type="SAM" id="Phobius"/>
    </source>
</evidence>
<gene>
    <name evidence="3" type="ORF">ABM479_20405</name>
</gene>
<name>A0AAU7S093_9HYPH</name>
<keyword evidence="3" id="KW-0012">Acyltransferase</keyword>
<feature type="transmembrane region" description="Helical" evidence="1">
    <location>
        <begin position="262"/>
        <end position="284"/>
    </location>
</feature>
<dbReference type="EMBL" id="CP157961">
    <property type="protein sequence ID" value="XBT95904.1"/>
    <property type="molecule type" value="Genomic_DNA"/>
</dbReference>
<geneLocation type="plasmid" evidence="3">
    <name>unnamed1</name>
</geneLocation>